<name>A0A654LSA3_9ARCH</name>
<feature type="domain" description="Moybdenum cofactor oxidoreductase dimerisation" evidence="7">
    <location>
        <begin position="488"/>
        <end position="561"/>
    </location>
</feature>
<dbReference type="PANTHER" id="PTHR19372:SF7">
    <property type="entry name" value="SULFITE OXIDASE, MITOCHONDRIAL"/>
    <property type="match status" value="1"/>
</dbReference>
<sequence>MLNKFGKNLKSLNIFDYIVVLRIRGNNYIVFFLFGLAAGIVGLSLSIFLKLTINGLFIPEIASQGLISITSGEIESQAVLTLGPLAKYSTFIGATVVNILLWGIIGIILGKLFIKMKSPHYVFKFILSTFISYLILITLTIVFLVLSTTPGQSVSIPVNSFVLFLLPSAAYGLIFAFLFGNKNKKIDPVEIPSNDGSGTDVINKSNKTADVDYTKRDMIRALIISVIAIPLVYLGFNRLISGSGQQQRTPQALDKSIQQVLQSKSKPPGFENPILTPLVDAEVTPTYIFYRIDINTVVPSINANDWNLTVKGLVDNPVVINYEDFKGMNSVEEFATLTCISNKIGGNLVSTALWKGVRLRDILSKAGVQSSVKYIVFRCSDGYDVGIPLENGMMDGTILAYDMNNSPLTNEHGYPVRAIVPGFYGMMNPKWITEIELVDKTYEGFWQRKGWTNSGIKNIYSSIVIPGNQPIDDRFPNLVPNSSFLNGKNIPVAGIAFAGDRGISKVEVSVDGGTTWKTAIVKDPLSQYTWVLWTSGFTAADKGDYKIIVRATDKTGQIQTSELEEPFPSGAGGYNQVNISV</sequence>
<evidence type="ECO:0000256" key="5">
    <source>
        <dbReference type="SAM" id="Phobius"/>
    </source>
</evidence>
<organism evidence="8 9">
    <name type="scientific">Candidatus Nitrosocosmicus oleophilus</name>
    <dbReference type="NCBI Taxonomy" id="1353260"/>
    <lineage>
        <taxon>Archaea</taxon>
        <taxon>Nitrososphaerota</taxon>
        <taxon>Nitrososphaeria</taxon>
        <taxon>Nitrososphaerales</taxon>
        <taxon>Nitrososphaeraceae</taxon>
        <taxon>Candidatus Nitrosocosmicus</taxon>
    </lineage>
</organism>
<evidence type="ECO:0000259" key="6">
    <source>
        <dbReference type="Pfam" id="PF00174"/>
    </source>
</evidence>
<dbReference type="SUPFAM" id="SSF81296">
    <property type="entry name" value="E set domains"/>
    <property type="match status" value="1"/>
</dbReference>
<dbReference type="GO" id="GO:0008482">
    <property type="term" value="F:sulfite oxidase activity"/>
    <property type="evidence" value="ECO:0007669"/>
    <property type="project" value="TreeGrafter"/>
</dbReference>
<keyword evidence="5" id="KW-0472">Membrane</keyword>
<accession>A0A654LSA3</accession>
<evidence type="ECO:0000259" key="7">
    <source>
        <dbReference type="Pfam" id="PF03404"/>
    </source>
</evidence>
<evidence type="ECO:0000256" key="1">
    <source>
        <dbReference type="ARBA" id="ARBA00001924"/>
    </source>
</evidence>
<dbReference type="GO" id="GO:0030151">
    <property type="term" value="F:molybdenum ion binding"/>
    <property type="evidence" value="ECO:0007669"/>
    <property type="project" value="InterPro"/>
</dbReference>
<dbReference type="GO" id="GO:0020037">
    <property type="term" value="F:heme binding"/>
    <property type="evidence" value="ECO:0007669"/>
    <property type="project" value="TreeGrafter"/>
</dbReference>
<dbReference type="EMBL" id="CP012850">
    <property type="protein sequence ID" value="ALI34238.1"/>
    <property type="molecule type" value="Genomic_DNA"/>
</dbReference>
<evidence type="ECO:0000256" key="2">
    <source>
        <dbReference type="ARBA" id="ARBA00022505"/>
    </source>
</evidence>
<dbReference type="Pfam" id="PF03404">
    <property type="entry name" value="Mo-co_dimer"/>
    <property type="match status" value="1"/>
</dbReference>
<dbReference type="Gene3D" id="3.90.420.10">
    <property type="entry name" value="Oxidoreductase, molybdopterin-binding domain"/>
    <property type="match status" value="1"/>
</dbReference>
<dbReference type="Gene3D" id="2.60.40.650">
    <property type="match status" value="1"/>
</dbReference>
<reference evidence="9" key="1">
    <citation type="submission" date="2015-10" db="EMBL/GenBank/DDBJ databases">
        <title>Niche specialization of a soil ammonia-oxidizing archaeon, Candidatus Nitrosocosmicus oleophilus.</title>
        <authorList>
            <person name="Jung M.-Y."/>
            <person name="Rhee S.-K."/>
        </authorList>
    </citation>
    <scope>NUCLEOTIDE SEQUENCE [LARGE SCALE GENOMIC DNA]</scope>
    <source>
        <strain evidence="9">MY3</strain>
    </source>
</reference>
<dbReference type="EC" id="1.8.-.-" evidence="8"/>
<keyword evidence="9" id="KW-1185">Reference proteome</keyword>
<evidence type="ECO:0000313" key="8">
    <source>
        <dbReference type="EMBL" id="ALI34238.1"/>
    </source>
</evidence>
<feature type="transmembrane region" description="Helical" evidence="5">
    <location>
        <begin position="88"/>
        <end position="109"/>
    </location>
</feature>
<dbReference type="InterPro" id="IPR014756">
    <property type="entry name" value="Ig_E-set"/>
</dbReference>
<dbReference type="GO" id="GO:0043546">
    <property type="term" value="F:molybdopterin cofactor binding"/>
    <property type="evidence" value="ECO:0007669"/>
    <property type="project" value="TreeGrafter"/>
</dbReference>
<dbReference type="InterPro" id="IPR036374">
    <property type="entry name" value="OxRdtase_Mopterin-bd_sf"/>
</dbReference>
<keyword evidence="5" id="KW-0812">Transmembrane</keyword>
<dbReference type="AlphaFoldDB" id="A0A654LSA3"/>
<dbReference type="GO" id="GO:0006790">
    <property type="term" value="P:sulfur compound metabolic process"/>
    <property type="evidence" value="ECO:0007669"/>
    <property type="project" value="TreeGrafter"/>
</dbReference>
<feature type="domain" description="Oxidoreductase molybdopterin-binding" evidence="6">
    <location>
        <begin position="297"/>
        <end position="446"/>
    </location>
</feature>
<keyword evidence="3" id="KW-0479">Metal-binding</keyword>
<gene>
    <name evidence="8" type="primary">yedY_1</name>
    <name evidence="8" type="ORF">NMY3_00024</name>
</gene>
<protein>
    <submittedName>
        <fullName evidence="8">Sulfoxide reductase catalytic subunit YedY</fullName>
        <ecNumber evidence="8">1.8.-.-</ecNumber>
    </submittedName>
</protein>
<evidence type="ECO:0000256" key="4">
    <source>
        <dbReference type="ARBA" id="ARBA00023002"/>
    </source>
</evidence>
<evidence type="ECO:0000256" key="3">
    <source>
        <dbReference type="ARBA" id="ARBA00022723"/>
    </source>
</evidence>
<keyword evidence="4 8" id="KW-0560">Oxidoreductase</keyword>
<dbReference type="PANTHER" id="PTHR19372">
    <property type="entry name" value="SULFITE REDUCTASE"/>
    <property type="match status" value="1"/>
</dbReference>
<feature type="transmembrane region" description="Helical" evidence="5">
    <location>
        <begin position="158"/>
        <end position="179"/>
    </location>
</feature>
<dbReference type="Pfam" id="PF00174">
    <property type="entry name" value="Oxidored_molyb"/>
    <property type="match status" value="1"/>
</dbReference>
<proteinExistence type="predicted"/>
<dbReference type="PRINTS" id="PR00407">
    <property type="entry name" value="EUMOPTERIN"/>
</dbReference>
<dbReference type="Proteomes" id="UP000058925">
    <property type="component" value="Chromosome"/>
</dbReference>
<evidence type="ECO:0000313" key="9">
    <source>
        <dbReference type="Proteomes" id="UP000058925"/>
    </source>
</evidence>
<dbReference type="KEGG" id="taa:NMY3_00024"/>
<keyword evidence="5" id="KW-1133">Transmembrane helix</keyword>
<feature type="transmembrane region" description="Helical" evidence="5">
    <location>
        <begin position="218"/>
        <end position="236"/>
    </location>
</feature>
<dbReference type="InterPro" id="IPR008335">
    <property type="entry name" value="Mopterin_OxRdtase_euk"/>
</dbReference>
<dbReference type="InterPro" id="IPR000572">
    <property type="entry name" value="OxRdtase_Mopterin-bd_dom"/>
</dbReference>
<feature type="transmembrane region" description="Helical" evidence="5">
    <location>
        <begin position="121"/>
        <end position="146"/>
    </location>
</feature>
<dbReference type="SUPFAM" id="SSF56524">
    <property type="entry name" value="Oxidoreductase molybdopterin-binding domain"/>
    <property type="match status" value="1"/>
</dbReference>
<feature type="transmembrane region" description="Helical" evidence="5">
    <location>
        <begin position="28"/>
        <end position="49"/>
    </location>
</feature>
<keyword evidence="2" id="KW-0500">Molybdenum</keyword>
<comment type="cofactor">
    <cofactor evidence="1">
        <name>Mo-molybdopterin</name>
        <dbReference type="ChEBI" id="CHEBI:71302"/>
    </cofactor>
</comment>
<dbReference type="InterPro" id="IPR005066">
    <property type="entry name" value="MoCF_OxRdtse_dimer"/>
</dbReference>